<dbReference type="InterPro" id="IPR013087">
    <property type="entry name" value="Znf_C2H2_type"/>
</dbReference>
<keyword evidence="4 7" id="KW-0863">Zinc-finger</keyword>
<evidence type="ECO:0000256" key="4">
    <source>
        <dbReference type="ARBA" id="ARBA00022771"/>
    </source>
</evidence>
<dbReference type="PANTHER" id="PTHR24376:SF235">
    <property type="entry name" value="C2H2-TYPE DOMAIN-CONTAINING PROTEIN"/>
    <property type="match status" value="1"/>
</dbReference>
<feature type="domain" description="C2H2-type" evidence="8">
    <location>
        <begin position="418"/>
        <end position="445"/>
    </location>
</feature>
<evidence type="ECO:0000313" key="9">
    <source>
        <dbReference type="EMBL" id="CAL8068564.1"/>
    </source>
</evidence>
<comment type="caution">
    <text evidence="9">The sequence shown here is derived from an EMBL/GenBank/DDBJ whole genome shotgun (WGS) entry which is preliminary data.</text>
</comment>
<evidence type="ECO:0000256" key="2">
    <source>
        <dbReference type="ARBA" id="ARBA00022723"/>
    </source>
</evidence>
<gene>
    <name evidence="9" type="ORF">ODALV1_LOCUS343</name>
</gene>
<protein>
    <recommendedName>
        <fullName evidence="8">C2H2-type domain-containing protein</fullName>
    </recommendedName>
</protein>
<feature type="domain" description="C2H2-type" evidence="8">
    <location>
        <begin position="308"/>
        <end position="336"/>
    </location>
</feature>
<keyword evidence="2" id="KW-0479">Metal-binding</keyword>
<keyword evidence="10" id="KW-1185">Reference proteome</keyword>
<evidence type="ECO:0000256" key="7">
    <source>
        <dbReference type="PROSITE-ProRule" id="PRU00042"/>
    </source>
</evidence>
<keyword evidence="6" id="KW-0539">Nucleus</keyword>
<evidence type="ECO:0000256" key="5">
    <source>
        <dbReference type="ARBA" id="ARBA00022833"/>
    </source>
</evidence>
<keyword evidence="3" id="KW-0677">Repeat</keyword>
<comment type="subcellular location">
    <subcellularLocation>
        <location evidence="1">Nucleus</location>
    </subcellularLocation>
</comment>
<feature type="domain" description="C2H2-type" evidence="8">
    <location>
        <begin position="552"/>
        <end position="579"/>
    </location>
</feature>
<dbReference type="Proteomes" id="UP001642540">
    <property type="component" value="Unassembled WGS sequence"/>
</dbReference>
<proteinExistence type="predicted"/>
<feature type="domain" description="C2H2-type" evidence="8">
    <location>
        <begin position="279"/>
        <end position="307"/>
    </location>
</feature>
<dbReference type="Pfam" id="PF13912">
    <property type="entry name" value="zf-C2H2_6"/>
    <property type="match status" value="1"/>
</dbReference>
<organism evidence="9 10">
    <name type="scientific">Orchesella dallaii</name>
    <dbReference type="NCBI Taxonomy" id="48710"/>
    <lineage>
        <taxon>Eukaryota</taxon>
        <taxon>Metazoa</taxon>
        <taxon>Ecdysozoa</taxon>
        <taxon>Arthropoda</taxon>
        <taxon>Hexapoda</taxon>
        <taxon>Collembola</taxon>
        <taxon>Entomobryomorpha</taxon>
        <taxon>Entomobryoidea</taxon>
        <taxon>Orchesellidae</taxon>
        <taxon>Orchesellinae</taxon>
        <taxon>Orchesella</taxon>
    </lineage>
</organism>
<evidence type="ECO:0000313" key="10">
    <source>
        <dbReference type="Proteomes" id="UP001642540"/>
    </source>
</evidence>
<keyword evidence="5" id="KW-0862">Zinc</keyword>
<feature type="domain" description="C2H2-type" evidence="8">
    <location>
        <begin position="446"/>
        <end position="474"/>
    </location>
</feature>
<dbReference type="PROSITE" id="PS00028">
    <property type="entry name" value="ZINC_FINGER_C2H2_1"/>
    <property type="match status" value="10"/>
</dbReference>
<evidence type="ECO:0000256" key="6">
    <source>
        <dbReference type="ARBA" id="ARBA00023242"/>
    </source>
</evidence>
<evidence type="ECO:0000259" key="8">
    <source>
        <dbReference type="PROSITE" id="PS50157"/>
    </source>
</evidence>
<dbReference type="PROSITE" id="PS50157">
    <property type="entry name" value="ZINC_FINGER_C2H2_2"/>
    <property type="match status" value="7"/>
</dbReference>
<dbReference type="InterPro" id="IPR036236">
    <property type="entry name" value="Znf_C2H2_sf"/>
</dbReference>
<feature type="domain" description="C2H2-type" evidence="8">
    <location>
        <begin position="251"/>
        <end position="279"/>
    </location>
</feature>
<accession>A0ABP1PP85</accession>
<dbReference type="EMBL" id="CAXLJM020000001">
    <property type="protein sequence ID" value="CAL8068564.1"/>
    <property type="molecule type" value="Genomic_DNA"/>
</dbReference>
<dbReference type="SUPFAM" id="SSF57667">
    <property type="entry name" value="beta-beta-alpha zinc fingers"/>
    <property type="match status" value="5"/>
</dbReference>
<dbReference type="Pfam" id="PF00096">
    <property type="entry name" value="zf-C2H2"/>
    <property type="match status" value="5"/>
</dbReference>
<sequence>MEPTIDEANLKKHIVCHQNKYIRKNFPCTFCWRSFESSTAVHTHLVYNHMTAACDGAYSCDAPGCTLAFSTLKQLNSHLETHMKKEESLHFCKRCGLGCLNLTHLKLHMLRHIQPIKLLSPDQNAPKAKGSKVLYPCSSCDEIFSKFLELHDHFCHLHCSGLSATHYKCPNCEKSARSKQLHRCGLKPKAIKLVCTDCEDQTEYKNWYDFQAHRRDFHTPFKCSRCGETVTGLQAKKEHDADRDRTCLVLHYCSTCGKGYTSAQRLESHMRKVHIENRFKCTICDKTFKAKLNLRNHMAARHSLERPHNCVHCGKKYATRNYLQCHLAKVHQVETSGEKKHYCPTCKKSFGRKELLDSHILKCDPVAAAAIMPTCEICGRPIMGGNQKAMMEKHVITHMSPQERAEYWKQQGKEEVVHLCPTCGKEFKSKQGMERHSTLHLAKKTFLCEQCPKAYTGQYNLLLHIKQAHSKGKKGKIMKAPCQICGRPVVGGTQKMMMDKHVVTHMSAQERAEYYKVKGIKMKVYPCFACEKEFKSKQYLQQHPCEKASKKFQCKQCPKIFSGEFSLKQHVRKIHSKSK</sequence>
<name>A0ABP1PP85_9HEXA</name>
<dbReference type="Gene3D" id="3.30.160.60">
    <property type="entry name" value="Classic Zinc Finger"/>
    <property type="match status" value="7"/>
</dbReference>
<evidence type="ECO:0000256" key="3">
    <source>
        <dbReference type="ARBA" id="ARBA00022737"/>
    </source>
</evidence>
<reference evidence="9 10" key="1">
    <citation type="submission" date="2024-08" db="EMBL/GenBank/DDBJ databases">
        <authorList>
            <person name="Cucini C."/>
            <person name="Frati F."/>
        </authorList>
    </citation>
    <scope>NUCLEOTIDE SEQUENCE [LARGE SCALE GENOMIC DNA]</scope>
</reference>
<dbReference type="PANTHER" id="PTHR24376">
    <property type="entry name" value="ZINC FINGER PROTEIN"/>
    <property type="match status" value="1"/>
</dbReference>
<evidence type="ECO:0000256" key="1">
    <source>
        <dbReference type="ARBA" id="ARBA00004123"/>
    </source>
</evidence>
<feature type="domain" description="C2H2-type" evidence="8">
    <location>
        <begin position="58"/>
        <end position="87"/>
    </location>
</feature>
<dbReference type="SMART" id="SM00355">
    <property type="entry name" value="ZnF_C2H2"/>
    <property type="match status" value="15"/>
</dbReference>